<sequence>MKLGGDEQSRPPRLAVLGSREWWMGSHVRLCSEVGRGLARRFQCLELVTNGMEAVQAVVATAFLREAVVLGRAGRGALSVRYITPSNVPGAQAPILPEGVAEDAVVRTVAGATHAEARMALAEAADACLLISGGPGSASVAERALSAGRPVLCVPLTGGAAAGGFWLPADLRSAPAWLQRHPAGPALWAALSGAEATARKGDAAASAAVEALVLVPSLAGSPVLSASAKL</sequence>
<dbReference type="Proteomes" id="UP001189429">
    <property type="component" value="Unassembled WGS sequence"/>
</dbReference>
<gene>
    <name evidence="1" type="ORF">PCOR1329_LOCUS8552</name>
</gene>
<accession>A0ABN9Q7G1</accession>
<dbReference type="Gene3D" id="3.40.50.450">
    <property type="match status" value="1"/>
</dbReference>
<reference evidence="1" key="1">
    <citation type="submission" date="2023-10" db="EMBL/GenBank/DDBJ databases">
        <authorList>
            <person name="Chen Y."/>
            <person name="Shah S."/>
            <person name="Dougan E. K."/>
            <person name="Thang M."/>
            <person name="Chan C."/>
        </authorList>
    </citation>
    <scope>NUCLEOTIDE SEQUENCE [LARGE SCALE GENOMIC DNA]</scope>
</reference>
<evidence type="ECO:0000313" key="1">
    <source>
        <dbReference type="EMBL" id="CAK0800389.1"/>
    </source>
</evidence>
<proteinExistence type="predicted"/>
<comment type="caution">
    <text evidence="1">The sequence shown here is derived from an EMBL/GenBank/DDBJ whole genome shotgun (WGS) entry which is preliminary data.</text>
</comment>
<name>A0ABN9Q7G1_9DINO</name>
<evidence type="ECO:0000313" key="2">
    <source>
        <dbReference type="Proteomes" id="UP001189429"/>
    </source>
</evidence>
<keyword evidence="2" id="KW-1185">Reference proteome</keyword>
<organism evidence="1 2">
    <name type="scientific">Prorocentrum cordatum</name>
    <dbReference type="NCBI Taxonomy" id="2364126"/>
    <lineage>
        <taxon>Eukaryota</taxon>
        <taxon>Sar</taxon>
        <taxon>Alveolata</taxon>
        <taxon>Dinophyceae</taxon>
        <taxon>Prorocentrales</taxon>
        <taxon>Prorocentraceae</taxon>
        <taxon>Prorocentrum</taxon>
    </lineage>
</organism>
<dbReference type="EMBL" id="CAUYUJ010002348">
    <property type="protein sequence ID" value="CAK0800389.1"/>
    <property type="molecule type" value="Genomic_DNA"/>
</dbReference>
<protein>
    <submittedName>
        <fullName evidence="1">Uncharacterized protein</fullName>
    </submittedName>
</protein>